<dbReference type="Proteomes" id="UP000220669">
    <property type="component" value="Unassembled WGS sequence"/>
</dbReference>
<proteinExistence type="predicted"/>
<dbReference type="OrthoDB" id="2392728at2"/>
<organism evidence="1 2">
    <name type="scientific">Enterococcus durans</name>
    <dbReference type="NCBI Taxonomy" id="53345"/>
    <lineage>
        <taxon>Bacteria</taxon>
        <taxon>Bacillati</taxon>
        <taxon>Bacillota</taxon>
        <taxon>Bacilli</taxon>
        <taxon>Lactobacillales</taxon>
        <taxon>Enterococcaceae</taxon>
        <taxon>Enterococcus</taxon>
    </lineage>
</organism>
<protein>
    <submittedName>
        <fullName evidence="1">Wall-associated protein</fullName>
    </submittedName>
</protein>
<gene>
    <name evidence="1" type="ORF">CRM96_07160</name>
</gene>
<evidence type="ECO:0000313" key="2">
    <source>
        <dbReference type="Proteomes" id="UP000220669"/>
    </source>
</evidence>
<dbReference type="EMBL" id="PDEB01000004">
    <property type="protein sequence ID" value="PEH44798.1"/>
    <property type="molecule type" value="Genomic_DNA"/>
</dbReference>
<reference evidence="1 2" key="1">
    <citation type="submission" date="2017-09" db="EMBL/GenBank/DDBJ databases">
        <title>FDA dAtabase for Regulatory Grade micrObial Sequences (FDA-ARGOS): Supporting development and validation of Infectious Disease Dx tests.</title>
        <authorList>
            <person name="Minogue T."/>
            <person name="Wolcott M."/>
            <person name="Wasieloski L."/>
            <person name="Aguilar W."/>
            <person name="Moore D."/>
            <person name="Tallon L.J."/>
            <person name="Sadzewicz L."/>
            <person name="Ott S."/>
            <person name="Zhao X."/>
            <person name="Nagaraj S."/>
            <person name="Vavikolanu K."/>
            <person name="Aluvathingal J."/>
            <person name="Nadendla S."/>
            <person name="Sichtig H."/>
        </authorList>
    </citation>
    <scope>NUCLEOTIDE SEQUENCE [LARGE SCALE GENOMIC DNA]</scope>
    <source>
        <strain evidence="1 2">FDAARGOS_396</strain>
    </source>
</reference>
<accession>A0A377L5P6</accession>
<evidence type="ECO:0000313" key="1">
    <source>
        <dbReference type="EMBL" id="PEH44798.1"/>
    </source>
</evidence>
<name>A0A377L5P6_9ENTE</name>
<sequence length="165" mass="18102">MPLAESTDKVKYSYEVTGNMTIGQAIKGFNKGQPLTIDEGDVIKVYHAEPGSRNLLMRDDLVKNFTGGSNYAHYQVSNHEFEPITDIEADTVTQELTLGEDPSEVDPTKLIENVRFNGQKLAENLYTVEQVDAFDTNTAGPKTLNVKVATADGVTARDVSVPYDS</sequence>
<dbReference type="RefSeq" id="WP_005875254.1">
    <property type="nucleotide sequence ID" value="NZ_CABGIQ010000024.1"/>
</dbReference>
<dbReference type="AlphaFoldDB" id="A0A377L5P6"/>
<comment type="caution">
    <text evidence="1">The sequence shown here is derived from an EMBL/GenBank/DDBJ whole genome shotgun (WGS) entry which is preliminary data.</text>
</comment>